<evidence type="ECO:0000256" key="3">
    <source>
        <dbReference type="ARBA" id="ARBA00022475"/>
    </source>
</evidence>
<accession>A0A0F5FJ57</accession>
<dbReference type="PANTHER" id="PTHR30151:SF38">
    <property type="entry name" value="ALIPHATIC SULFONATES TRANSPORT PERMEASE PROTEIN SSUC-RELATED"/>
    <property type="match status" value="1"/>
</dbReference>
<feature type="transmembrane region" description="Helical" evidence="7">
    <location>
        <begin position="215"/>
        <end position="234"/>
    </location>
</feature>
<evidence type="ECO:0000256" key="2">
    <source>
        <dbReference type="ARBA" id="ARBA00022448"/>
    </source>
</evidence>
<keyword evidence="4 7" id="KW-0812">Transmembrane</keyword>
<dbReference type="GO" id="GO:0055085">
    <property type="term" value="P:transmembrane transport"/>
    <property type="evidence" value="ECO:0007669"/>
    <property type="project" value="InterPro"/>
</dbReference>
<comment type="similarity">
    <text evidence="7">Belongs to the binding-protein-dependent transport system permease family.</text>
</comment>
<keyword evidence="2 7" id="KW-0813">Transport</keyword>
<feature type="transmembrane region" description="Helical" evidence="7">
    <location>
        <begin position="163"/>
        <end position="184"/>
    </location>
</feature>
<evidence type="ECO:0000256" key="1">
    <source>
        <dbReference type="ARBA" id="ARBA00004651"/>
    </source>
</evidence>
<sequence>MAGWRWELASLPLLLIVWQVLAIVVAHRLFPTPLEVTAEIVRVASQGPLLADLAKTLARATSAFVIAMVLGTVLGLLLGRQAILDRLFSAWLVVGLNLPAIVVAIVLYIWLGLTESALVAAVVINKMPLVIVTVREGVRSFSNDYEELSRALRLDFRQQLAKIYWPQLLPFMLAAARTGLSLIWKIVLVFEVLGSDGGVGYRVSVLFQFFDVQGILAYTASFIAVVLAFEYGLLRPLERRALAWRQT</sequence>
<evidence type="ECO:0000259" key="8">
    <source>
        <dbReference type="PROSITE" id="PS50928"/>
    </source>
</evidence>
<dbReference type="Gene3D" id="1.10.3720.10">
    <property type="entry name" value="MetI-like"/>
    <property type="match status" value="1"/>
</dbReference>
<feature type="transmembrane region" description="Helical" evidence="7">
    <location>
        <begin position="57"/>
        <end position="78"/>
    </location>
</feature>
<dbReference type="SUPFAM" id="SSF161098">
    <property type="entry name" value="MetI-like"/>
    <property type="match status" value="1"/>
</dbReference>
<dbReference type="GO" id="GO:0005886">
    <property type="term" value="C:plasma membrane"/>
    <property type="evidence" value="ECO:0007669"/>
    <property type="project" value="UniProtKB-SubCell"/>
</dbReference>
<dbReference type="EMBL" id="JZEY01000061">
    <property type="protein sequence ID" value="KKB08242.1"/>
    <property type="molecule type" value="Genomic_DNA"/>
</dbReference>
<evidence type="ECO:0000313" key="9">
    <source>
        <dbReference type="EMBL" id="KKB08242.1"/>
    </source>
</evidence>
<keyword evidence="3" id="KW-1003">Cell membrane</keyword>
<evidence type="ECO:0000256" key="5">
    <source>
        <dbReference type="ARBA" id="ARBA00022989"/>
    </source>
</evidence>
<dbReference type="InterPro" id="IPR000515">
    <property type="entry name" value="MetI-like"/>
</dbReference>
<comment type="subcellular location">
    <subcellularLocation>
        <location evidence="1 7">Cell membrane</location>
        <topology evidence="1 7">Multi-pass membrane protein</topology>
    </subcellularLocation>
</comment>
<comment type="caution">
    <text evidence="9">The sequence shown here is derived from an EMBL/GenBank/DDBJ whole genome shotgun (WGS) entry which is preliminary data.</text>
</comment>
<dbReference type="CDD" id="cd06261">
    <property type="entry name" value="TM_PBP2"/>
    <property type="match status" value="1"/>
</dbReference>
<evidence type="ECO:0000256" key="4">
    <source>
        <dbReference type="ARBA" id="ARBA00022692"/>
    </source>
</evidence>
<feature type="domain" description="ABC transmembrane type-1" evidence="8">
    <location>
        <begin position="53"/>
        <end position="235"/>
    </location>
</feature>
<evidence type="ECO:0000256" key="6">
    <source>
        <dbReference type="ARBA" id="ARBA00023136"/>
    </source>
</evidence>
<dbReference type="STRING" id="429727.VE26_11950"/>
<keyword evidence="6 7" id="KW-0472">Membrane</keyword>
<dbReference type="PATRIC" id="fig|429727.3.peg.2459"/>
<evidence type="ECO:0000256" key="7">
    <source>
        <dbReference type="RuleBase" id="RU363032"/>
    </source>
</evidence>
<organism evidence="9 10">
    <name type="scientific">Devosia chinhatensis</name>
    <dbReference type="NCBI Taxonomy" id="429727"/>
    <lineage>
        <taxon>Bacteria</taxon>
        <taxon>Pseudomonadati</taxon>
        <taxon>Pseudomonadota</taxon>
        <taxon>Alphaproteobacteria</taxon>
        <taxon>Hyphomicrobiales</taxon>
        <taxon>Devosiaceae</taxon>
        <taxon>Devosia</taxon>
    </lineage>
</organism>
<feature type="transmembrane region" description="Helical" evidence="7">
    <location>
        <begin position="117"/>
        <end position="134"/>
    </location>
</feature>
<proteinExistence type="inferred from homology"/>
<dbReference type="AlphaFoldDB" id="A0A0F5FJ57"/>
<gene>
    <name evidence="9" type="ORF">VE26_11950</name>
</gene>
<dbReference type="Pfam" id="PF00528">
    <property type="entry name" value="BPD_transp_1"/>
    <property type="match status" value="1"/>
</dbReference>
<dbReference type="PROSITE" id="PS50928">
    <property type="entry name" value="ABC_TM1"/>
    <property type="match status" value="1"/>
</dbReference>
<name>A0A0F5FJ57_9HYPH</name>
<evidence type="ECO:0000313" key="10">
    <source>
        <dbReference type="Proteomes" id="UP000033649"/>
    </source>
</evidence>
<reference evidence="9 10" key="1">
    <citation type="submission" date="2015-03" db="EMBL/GenBank/DDBJ databases">
        <authorList>
            <person name="Hassan Y."/>
            <person name="Lepp D."/>
            <person name="Li X.-Z."/>
            <person name="Zhou T."/>
        </authorList>
    </citation>
    <scope>NUCLEOTIDE SEQUENCE [LARGE SCALE GENOMIC DNA]</scope>
    <source>
        <strain evidence="9 10">IPL18</strain>
    </source>
</reference>
<dbReference type="InterPro" id="IPR035906">
    <property type="entry name" value="MetI-like_sf"/>
</dbReference>
<keyword evidence="10" id="KW-1185">Reference proteome</keyword>
<keyword evidence="5 7" id="KW-1133">Transmembrane helix</keyword>
<dbReference type="PANTHER" id="PTHR30151">
    <property type="entry name" value="ALKANE SULFONATE ABC TRANSPORTER-RELATED, MEMBRANE SUBUNIT"/>
    <property type="match status" value="1"/>
</dbReference>
<dbReference type="Proteomes" id="UP000033649">
    <property type="component" value="Unassembled WGS sequence"/>
</dbReference>
<feature type="transmembrane region" description="Helical" evidence="7">
    <location>
        <begin position="90"/>
        <end position="111"/>
    </location>
</feature>
<protein>
    <submittedName>
        <fullName evidence="9">ABC transporter permease</fullName>
    </submittedName>
</protein>